<dbReference type="AlphaFoldDB" id="C4ILG9"/>
<name>C4ILG9_CLOBU</name>
<proteinExistence type="predicted"/>
<evidence type="ECO:0000313" key="2">
    <source>
        <dbReference type="Proteomes" id="UP000003081"/>
    </source>
</evidence>
<dbReference type="EMBL" id="ACOM01000005">
    <property type="protein sequence ID" value="EEP53970.1"/>
    <property type="molecule type" value="Genomic_DNA"/>
</dbReference>
<gene>
    <name evidence="1" type="ORF">CLP_1603</name>
</gene>
<comment type="caution">
    <text evidence="1">The sequence shown here is derived from an EMBL/GenBank/DDBJ whole genome shotgun (WGS) entry which is preliminary data.</text>
</comment>
<organism evidence="1 2">
    <name type="scientific">Clostridium butyricum E4 str. BoNT E BL5262</name>
    <dbReference type="NCBI Taxonomy" id="632245"/>
    <lineage>
        <taxon>Bacteria</taxon>
        <taxon>Bacillati</taxon>
        <taxon>Bacillota</taxon>
        <taxon>Clostridia</taxon>
        <taxon>Eubacteriales</taxon>
        <taxon>Clostridiaceae</taxon>
        <taxon>Clostridium</taxon>
    </lineage>
</organism>
<protein>
    <submittedName>
        <fullName evidence="1">Uncharacterized protein</fullName>
    </submittedName>
</protein>
<evidence type="ECO:0000313" key="1">
    <source>
        <dbReference type="EMBL" id="EEP53970.1"/>
    </source>
</evidence>
<reference evidence="1 2" key="1">
    <citation type="submission" date="2009-08" db="EMBL/GenBank/DDBJ databases">
        <authorList>
            <person name="Shrivastava S."/>
            <person name="Brinkac L.B."/>
            <person name="Brown J.L."/>
            <person name="Bruce D.B."/>
            <person name="Detter C."/>
            <person name="Green L.D."/>
            <person name="Munk C.A."/>
            <person name="Rogers Y.C."/>
            <person name="Tapia R."/>
            <person name="Sims D.R."/>
            <person name="Smith L.A."/>
            <person name="Smith T.J."/>
            <person name="Sutton G."/>
            <person name="Brettin T."/>
        </authorList>
    </citation>
    <scope>NUCLEOTIDE SEQUENCE [LARGE SCALE GENOMIC DNA]</scope>
    <source>
        <strain evidence="2">E4 str. BoNT E BL5262</strain>
    </source>
</reference>
<accession>C4ILG9</accession>
<keyword evidence="2" id="KW-1185">Reference proteome</keyword>
<dbReference type="Proteomes" id="UP000003081">
    <property type="component" value="Unassembled WGS sequence"/>
</dbReference>
<sequence>MLEFTSPVPMEKLKEKIEEGWFDEEVLIHFINALKGPDKEKLLNGEIKPYDLFGLDIMIRDRGWKQVYINSQEYADMDSETLNVAKKRIENLFEKAKEECRTDIDKINKTVTPDMRKKTKEDVIAFIKNEFKDTDITYIFVITLLKEVIHDIETEALMHKY</sequence>
<dbReference type="RefSeq" id="WP_003407741.1">
    <property type="nucleotide sequence ID" value="NZ_ACOM01000005.1"/>
</dbReference>
<dbReference type="HOGENOM" id="CLU_1640821_0_0_9"/>